<keyword evidence="4" id="KW-0496">Mitochondrion</keyword>
<protein>
    <recommendedName>
        <fullName evidence="6">Large ribosomal subunit protein mL43</fullName>
    </recommendedName>
</protein>
<dbReference type="EMBL" id="DS985248">
    <property type="protein sequence ID" value="EDV22923.1"/>
    <property type="molecule type" value="Genomic_DNA"/>
</dbReference>
<dbReference type="CTD" id="6755823"/>
<dbReference type="GO" id="GO:0003735">
    <property type="term" value="F:structural constituent of ribosome"/>
    <property type="evidence" value="ECO:0000318"/>
    <property type="project" value="GO_Central"/>
</dbReference>
<dbReference type="FunFam" id="3.40.30.10:FF:000734">
    <property type="entry name" value="39S ribosomal protein L43, mitochondrial"/>
    <property type="match status" value="1"/>
</dbReference>
<dbReference type="InterPro" id="IPR007741">
    <property type="entry name" value="Ribosomal_mL43/mS25/NADH_DH"/>
</dbReference>
<dbReference type="SMART" id="SM00916">
    <property type="entry name" value="L51_S25_CI-B8"/>
    <property type="match status" value="1"/>
</dbReference>
<dbReference type="FunCoup" id="B3S380">
    <property type="interactions" value="1187"/>
</dbReference>
<evidence type="ECO:0000256" key="2">
    <source>
        <dbReference type="ARBA" id="ARBA00006073"/>
    </source>
</evidence>
<evidence type="ECO:0000313" key="9">
    <source>
        <dbReference type="Proteomes" id="UP000009022"/>
    </source>
</evidence>
<proteinExistence type="inferred from homology"/>
<keyword evidence="9" id="KW-1185">Reference proteome</keyword>
<dbReference type="SUPFAM" id="SSF52833">
    <property type="entry name" value="Thioredoxin-like"/>
    <property type="match status" value="1"/>
</dbReference>
<feature type="domain" description="Ribosomal protein/NADH dehydrogenase" evidence="7">
    <location>
        <begin position="30"/>
        <end position="103"/>
    </location>
</feature>
<dbReference type="PANTHER" id="PTHR21396">
    <property type="entry name" value="39S RIBOSOMAL PROTEIN L43"/>
    <property type="match status" value="1"/>
</dbReference>
<dbReference type="OMA" id="WPSSANT"/>
<dbReference type="PANTHER" id="PTHR21396:SF2">
    <property type="entry name" value="LARGE RIBOSOMAL SUBUNIT PROTEIN ML43"/>
    <property type="match status" value="1"/>
</dbReference>
<dbReference type="GO" id="GO:0005762">
    <property type="term" value="C:mitochondrial large ribosomal subunit"/>
    <property type="evidence" value="ECO:0000318"/>
    <property type="project" value="GO_Central"/>
</dbReference>
<evidence type="ECO:0000256" key="5">
    <source>
        <dbReference type="ARBA" id="ARBA00023274"/>
    </source>
</evidence>
<sequence>MASTRLTVLTQFVKGRYICQLQRITLRYCNKGGSSRGLREYINSNAVDFAQKNPQVVVYVRPRPYRHPSIIAEFLNGKHKAISVKNLSRAEINNKVEQLRNSSGITRKKMKRWWHTDSPSIQGVWTPFDSLPYKNY</sequence>
<dbReference type="GeneID" id="6755823"/>
<dbReference type="Proteomes" id="UP000009022">
    <property type="component" value="Unassembled WGS sequence"/>
</dbReference>
<dbReference type="HOGENOM" id="CLU_117700_2_0_1"/>
<gene>
    <name evidence="8" type="ORF">TRIADDRAFT_58627</name>
</gene>
<dbReference type="OrthoDB" id="88at2759"/>
<comment type="subcellular location">
    <subcellularLocation>
        <location evidence="1">Mitochondrion</location>
    </subcellularLocation>
</comment>
<dbReference type="InterPro" id="IPR039927">
    <property type="entry name" value="Ribosomal_mL43"/>
</dbReference>
<dbReference type="eggNOG" id="KOG3445">
    <property type="taxonomic scope" value="Eukaryota"/>
</dbReference>
<dbReference type="Pfam" id="PF05047">
    <property type="entry name" value="L51_S25_CI-B8"/>
    <property type="match status" value="1"/>
</dbReference>
<evidence type="ECO:0000259" key="7">
    <source>
        <dbReference type="SMART" id="SM00916"/>
    </source>
</evidence>
<accession>B3S380</accession>
<evidence type="ECO:0000256" key="4">
    <source>
        <dbReference type="ARBA" id="ARBA00023128"/>
    </source>
</evidence>
<keyword evidence="3" id="KW-0689">Ribosomal protein</keyword>
<evidence type="ECO:0000256" key="6">
    <source>
        <dbReference type="ARBA" id="ARBA00035188"/>
    </source>
</evidence>
<dbReference type="AlphaFoldDB" id="B3S380"/>
<name>B3S380_TRIAD</name>
<evidence type="ECO:0000256" key="3">
    <source>
        <dbReference type="ARBA" id="ARBA00022980"/>
    </source>
</evidence>
<dbReference type="STRING" id="10228.B3S380"/>
<dbReference type="PhylomeDB" id="B3S380"/>
<evidence type="ECO:0000313" key="8">
    <source>
        <dbReference type="EMBL" id="EDV22923.1"/>
    </source>
</evidence>
<evidence type="ECO:0000256" key="1">
    <source>
        <dbReference type="ARBA" id="ARBA00004173"/>
    </source>
</evidence>
<dbReference type="KEGG" id="tad:TRIADDRAFT_58627"/>
<dbReference type="Gene3D" id="3.40.30.10">
    <property type="entry name" value="Glutaredoxin"/>
    <property type="match status" value="1"/>
</dbReference>
<dbReference type="InParanoid" id="B3S380"/>
<dbReference type="GO" id="GO:0032543">
    <property type="term" value="P:mitochondrial translation"/>
    <property type="evidence" value="ECO:0007669"/>
    <property type="project" value="InterPro"/>
</dbReference>
<keyword evidence="5" id="KW-0687">Ribonucleoprotein</keyword>
<reference evidence="8 9" key="1">
    <citation type="journal article" date="2008" name="Nature">
        <title>The Trichoplax genome and the nature of placozoans.</title>
        <authorList>
            <person name="Srivastava M."/>
            <person name="Begovic E."/>
            <person name="Chapman J."/>
            <person name="Putnam N.H."/>
            <person name="Hellsten U."/>
            <person name="Kawashima T."/>
            <person name="Kuo A."/>
            <person name="Mitros T."/>
            <person name="Salamov A."/>
            <person name="Carpenter M.L."/>
            <person name="Signorovitch A.Y."/>
            <person name="Moreno M.A."/>
            <person name="Kamm K."/>
            <person name="Grimwood J."/>
            <person name="Schmutz J."/>
            <person name="Shapiro H."/>
            <person name="Grigoriev I.V."/>
            <person name="Buss L.W."/>
            <person name="Schierwater B."/>
            <person name="Dellaporta S.L."/>
            <person name="Rokhsar D.S."/>
        </authorList>
    </citation>
    <scope>NUCLEOTIDE SEQUENCE [LARGE SCALE GENOMIC DNA]</scope>
    <source>
        <strain evidence="8 9">Grell-BS-1999</strain>
    </source>
</reference>
<dbReference type="InterPro" id="IPR036249">
    <property type="entry name" value="Thioredoxin-like_sf"/>
</dbReference>
<organism evidence="8 9">
    <name type="scientific">Trichoplax adhaerens</name>
    <name type="common">Trichoplax reptans</name>
    <dbReference type="NCBI Taxonomy" id="10228"/>
    <lineage>
        <taxon>Eukaryota</taxon>
        <taxon>Metazoa</taxon>
        <taxon>Placozoa</taxon>
        <taxon>Uniplacotomia</taxon>
        <taxon>Trichoplacea</taxon>
        <taxon>Trichoplacidae</taxon>
        <taxon>Trichoplax</taxon>
    </lineage>
</organism>
<dbReference type="RefSeq" id="XP_002114789.1">
    <property type="nucleotide sequence ID" value="XM_002114753.1"/>
</dbReference>
<comment type="similarity">
    <text evidence="2">Belongs to the mitochondrion-specific ribosomal protein mL43 family.</text>
</comment>